<reference evidence="3" key="1">
    <citation type="submission" date="2016-10" db="EMBL/GenBank/DDBJ databases">
        <authorList>
            <person name="Varghese N."/>
            <person name="Submissions S."/>
        </authorList>
    </citation>
    <scope>NUCLEOTIDE SEQUENCE [LARGE SCALE GENOMIC DNA]</scope>
    <source>
        <strain evidence="3">DC30,IBRC 10041,KCTC 4046</strain>
    </source>
</reference>
<protein>
    <submittedName>
        <fullName evidence="2">Uncharacterized protein</fullName>
    </submittedName>
</protein>
<dbReference type="AlphaFoldDB" id="A0A1H3IIL2"/>
<feature type="compositionally biased region" description="Acidic residues" evidence="1">
    <location>
        <begin position="54"/>
        <end position="64"/>
    </location>
</feature>
<evidence type="ECO:0000256" key="1">
    <source>
        <dbReference type="SAM" id="MobiDB-lite"/>
    </source>
</evidence>
<proteinExistence type="predicted"/>
<organism evidence="2 3">
    <name type="scientific">Halopenitus persicus</name>
    <dbReference type="NCBI Taxonomy" id="1048396"/>
    <lineage>
        <taxon>Archaea</taxon>
        <taxon>Methanobacteriati</taxon>
        <taxon>Methanobacteriota</taxon>
        <taxon>Stenosarchaea group</taxon>
        <taxon>Halobacteria</taxon>
        <taxon>Halobacteriales</taxon>
        <taxon>Haloferacaceae</taxon>
        <taxon>Halopenitus</taxon>
    </lineage>
</organism>
<keyword evidence="3" id="KW-1185">Reference proteome</keyword>
<accession>A0A1H3IIL2</accession>
<gene>
    <name evidence="2" type="ORF">SAMN05216564_104123</name>
</gene>
<sequence>MRMGNYIPVGALGSRTMAARSPRFGIDHPTIVPTNAADEATNGAGEPSATDRTGEDDESEPRSA</sequence>
<name>A0A1H3IIL2_9EURY</name>
<feature type="region of interest" description="Disordered" evidence="1">
    <location>
        <begin position="20"/>
        <end position="64"/>
    </location>
</feature>
<evidence type="ECO:0000313" key="3">
    <source>
        <dbReference type="Proteomes" id="UP000199079"/>
    </source>
</evidence>
<dbReference type="EMBL" id="FNPC01000004">
    <property type="protein sequence ID" value="SDY26918.1"/>
    <property type="molecule type" value="Genomic_DNA"/>
</dbReference>
<dbReference type="Proteomes" id="UP000199079">
    <property type="component" value="Unassembled WGS sequence"/>
</dbReference>
<evidence type="ECO:0000313" key="2">
    <source>
        <dbReference type="EMBL" id="SDY26918.1"/>
    </source>
</evidence>